<dbReference type="EMBL" id="VAHF01000006">
    <property type="protein sequence ID" value="TXG59908.1"/>
    <property type="molecule type" value="Genomic_DNA"/>
</dbReference>
<sequence length="195" mass="21471">MVNPNDNNKSKEAAKEEHLKVVSSEHEENMPITTSLVSSATFTPSIQCPQEDAHIKKSKKKKGHILTIQLCQEDAPSNMADQSGNDGGGKEVVKRGKKLAAKETYSSSSAPLKKPKKKDHLLEVQSGPPRCDLCKNKMFKTWQGVAIHMKKHKLVEARKLRGGFPPLVFTPPDRASPKRGTTIEEELAPTLLNIA</sequence>
<dbReference type="Proteomes" id="UP000323000">
    <property type="component" value="Chromosome 6"/>
</dbReference>
<proteinExistence type="predicted"/>
<name>A0A5C7HST5_9ROSI</name>
<protein>
    <recommendedName>
        <fullName evidence="4">C2H2-type domain-containing protein</fullName>
    </recommendedName>
</protein>
<dbReference type="OrthoDB" id="10541351at2759"/>
<evidence type="ECO:0000313" key="2">
    <source>
        <dbReference type="EMBL" id="TXG59908.1"/>
    </source>
</evidence>
<evidence type="ECO:0008006" key="4">
    <source>
        <dbReference type="Google" id="ProtNLM"/>
    </source>
</evidence>
<feature type="region of interest" description="Disordered" evidence="1">
    <location>
        <begin position="72"/>
        <end position="124"/>
    </location>
</feature>
<dbReference type="AlphaFoldDB" id="A0A5C7HST5"/>
<evidence type="ECO:0000256" key="1">
    <source>
        <dbReference type="SAM" id="MobiDB-lite"/>
    </source>
</evidence>
<organism evidence="2 3">
    <name type="scientific">Acer yangbiense</name>
    <dbReference type="NCBI Taxonomy" id="1000413"/>
    <lineage>
        <taxon>Eukaryota</taxon>
        <taxon>Viridiplantae</taxon>
        <taxon>Streptophyta</taxon>
        <taxon>Embryophyta</taxon>
        <taxon>Tracheophyta</taxon>
        <taxon>Spermatophyta</taxon>
        <taxon>Magnoliopsida</taxon>
        <taxon>eudicotyledons</taxon>
        <taxon>Gunneridae</taxon>
        <taxon>Pentapetalae</taxon>
        <taxon>rosids</taxon>
        <taxon>malvids</taxon>
        <taxon>Sapindales</taxon>
        <taxon>Sapindaceae</taxon>
        <taxon>Hippocastanoideae</taxon>
        <taxon>Acereae</taxon>
        <taxon>Acer</taxon>
    </lineage>
</organism>
<evidence type="ECO:0000313" key="3">
    <source>
        <dbReference type="Proteomes" id="UP000323000"/>
    </source>
</evidence>
<comment type="caution">
    <text evidence="2">The sequence shown here is derived from an EMBL/GenBank/DDBJ whole genome shotgun (WGS) entry which is preliminary data.</text>
</comment>
<accession>A0A5C7HST5</accession>
<gene>
    <name evidence="2" type="ORF">EZV62_014481</name>
</gene>
<feature type="compositionally biased region" description="Basic and acidic residues" evidence="1">
    <location>
        <begin position="8"/>
        <end position="29"/>
    </location>
</feature>
<keyword evidence="3" id="KW-1185">Reference proteome</keyword>
<reference evidence="3" key="1">
    <citation type="journal article" date="2019" name="Gigascience">
        <title>De novo genome assembly of the endangered Acer yangbiense, a plant species with extremely small populations endemic to Yunnan Province, China.</title>
        <authorList>
            <person name="Yang J."/>
            <person name="Wariss H.M."/>
            <person name="Tao L."/>
            <person name="Zhang R."/>
            <person name="Yun Q."/>
            <person name="Hollingsworth P."/>
            <person name="Dao Z."/>
            <person name="Luo G."/>
            <person name="Guo H."/>
            <person name="Ma Y."/>
            <person name="Sun W."/>
        </authorList>
    </citation>
    <scope>NUCLEOTIDE SEQUENCE [LARGE SCALE GENOMIC DNA]</scope>
    <source>
        <strain evidence="3">cv. Malutang</strain>
    </source>
</reference>
<feature type="region of interest" description="Disordered" evidence="1">
    <location>
        <begin position="1"/>
        <end position="30"/>
    </location>
</feature>